<evidence type="ECO:0000313" key="2">
    <source>
        <dbReference type="EMBL" id="KAK2778231.1"/>
    </source>
</evidence>
<keyword evidence="3" id="KW-1185">Reference proteome</keyword>
<dbReference type="EMBL" id="VYYT01000013">
    <property type="protein sequence ID" value="KAK2778231.1"/>
    <property type="molecule type" value="Genomic_DNA"/>
</dbReference>
<dbReference type="Proteomes" id="UP001281614">
    <property type="component" value="Unassembled WGS sequence"/>
</dbReference>
<dbReference type="AlphaFoldDB" id="A0AAD9YSH2"/>
<comment type="caution">
    <text evidence="2">The sequence shown here is derived from an EMBL/GenBank/DDBJ whole genome shotgun (WGS) entry which is preliminary data.</text>
</comment>
<organism evidence="2 3">
    <name type="scientific">Colletotrichum kahawae</name>
    <name type="common">Coffee berry disease fungus</name>
    <dbReference type="NCBI Taxonomy" id="34407"/>
    <lineage>
        <taxon>Eukaryota</taxon>
        <taxon>Fungi</taxon>
        <taxon>Dikarya</taxon>
        <taxon>Ascomycota</taxon>
        <taxon>Pezizomycotina</taxon>
        <taxon>Sordariomycetes</taxon>
        <taxon>Hypocreomycetidae</taxon>
        <taxon>Glomerellales</taxon>
        <taxon>Glomerellaceae</taxon>
        <taxon>Colletotrichum</taxon>
        <taxon>Colletotrichum gloeosporioides species complex</taxon>
    </lineage>
</organism>
<name>A0AAD9YSH2_COLKA</name>
<sequence length="77" mass="8245">MDDAFIGIHFLPQLARSPPSRTGSLFGHSSGATLVNGDTGVAHQVNRNTNVIVKSDNGTGKESSYSTLEYRQVPARD</sequence>
<gene>
    <name evidence="2" type="ORF">CKAH01_03187</name>
</gene>
<feature type="compositionally biased region" description="Polar residues" evidence="1">
    <location>
        <begin position="53"/>
        <end position="69"/>
    </location>
</feature>
<protein>
    <submittedName>
        <fullName evidence="2">Uncharacterized protein</fullName>
    </submittedName>
</protein>
<reference evidence="2" key="1">
    <citation type="submission" date="2023-02" db="EMBL/GenBank/DDBJ databases">
        <title>Colletotrichum kahawae CIFC_Que2 genome sequencing and assembly.</title>
        <authorList>
            <person name="Baroncelli R."/>
        </authorList>
    </citation>
    <scope>NUCLEOTIDE SEQUENCE</scope>
    <source>
        <strain evidence="2">CIFC_Que2</strain>
    </source>
</reference>
<evidence type="ECO:0000256" key="1">
    <source>
        <dbReference type="SAM" id="MobiDB-lite"/>
    </source>
</evidence>
<proteinExistence type="predicted"/>
<accession>A0AAD9YSH2</accession>
<evidence type="ECO:0000313" key="3">
    <source>
        <dbReference type="Proteomes" id="UP001281614"/>
    </source>
</evidence>
<feature type="region of interest" description="Disordered" evidence="1">
    <location>
        <begin position="53"/>
        <end position="77"/>
    </location>
</feature>